<dbReference type="PANTHER" id="PTHR47234">
    <property type="match status" value="1"/>
</dbReference>
<evidence type="ECO:0000256" key="9">
    <source>
        <dbReference type="ARBA" id="ARBA00023237"/>
    </source>
</evidence>
<dbReference type="InterPro" id="IPR039426">
    <property type="entry name" value="TonB-dep_rcpt-like"/>
</dbReference>
<evidence type="ECO:0000256" key="1">
    <source>
        <dbReference type="ARBA" id="ARBA00004571"/>
    </source>
</evidence>
<dbReference type="InterPro" id="IPR000531">
    <property type="entry name" value="Beta-barrel_TonB"/>
</dbReference>
<dbReference type="InterPro" id="IPR036942">
    <property type="entry name" value="Beta-barrel_TonB_sf"/>
</dbReference>
<evidence type="ECO:0000256" key="11">
    <source>
        <dbReference type="RuleBase" id="RU003357"/>
    </source>
</evidence>
<evidence type="ECO:0000256" key="8">
    <source>
        <dbReference type="ARBA" id="ARBA00023170"/>
    </source>
</evidence>
<feature type="domain" description="TonB-dependent receptor plug" evidence="14">
    <location>
        <begin position="51"/>
        <end position="170"/>
    </location>
</feature>
<dbReference type="AlphaFoldDB" id="A0A931N9R4"/>
<comment type="caution">
    <text evidence="15">The sequence shown here is derived from an EMBL/GenBank/DDBJ whole genome shotgun (WGS) entry which is preliminary data.</text>
</comment>
<accession>A0A931N9R4</accession>
<dbReference type="InterPro" id="IPR012910">
    <property type="entry name" value="Plug_dom"/>
</dbReference>
<feature type="domain" description="TonB-dependent receptor-like beta-barrel" evidence="13">
    <location>
        <begin position="424"/>
        <end position="950"/>
    </location>
</feature>
<keyword evidence="5 10" id="KW-0812">Transmembrane</keyword>
<organism evidence="15 16">
    <name type="scientific">Inhella gelatinilytica</name>
    <dbReference type="NCBI Taxonomy" id="2795030"/>
    <lineage>
        <taxon>Bacteria</taxon>
        <taxon>Pseudomonadati</taxon>
        <taxon>Pseudomonadota</taxon>
        <taxon>Betaproteobacteria</taxon>
        <taxon>Burkholderiales</taxon>
        <taxon>Sphaerotilaceae</taxon>
        <taxon>Inhella</taxon>
    </lineage>
</organism>
<evidence type="ECO:0000256" key="5">
    <source>
        <dbReference type="ARBA" id="ARBA00022692"/>
    </source>
</evidence>
<dbReference type="RefSeq" id="WP_198099247.1">
    <property type="nucleotide sequence ID" value="NZ_JAEDAL010000001.1"/>
</dbReference>
<comment type="subcellular location">
    <subcellularLocation>
        <location evidence="1 10">Cell outer membrane</location>
        <topology evidence="1 10">Multi-pass membrane protein</topology>
    </subcellularLocation>
</comment>
<proteinExistence type="inferred from homology"/>
<sequence>MRFRMNVIPLAVMALASQGVLAQQAPAPKPAEEPKLEKVVVTGSLIKRTDKETPAVVQTITRDDIQKSGYSTVEDMLRASSAVDSGSISDGAASGFVGGLATVSLRGFGSQGTLVLINGRRIAPVAAVDINFGRGSLISVNTIPRDAIERIEILKDGASALYGSDAMAGVVNYVLRKDYEGISGSANYGANDQGVGVTKGATLSFGMGNIDTKGFNLFGGLEVFKRDSVMHADLRDRGNLSAYDDYLLALGSLRNFTPWSSASTTANYYRVPTSLAGSTTINGISVANNSLSGINYLGTMAGCPAEAKVGQGYPQRPEGYTATTPSLPNGLCRFDPDSNDEAIAAQERVNAMLRGTLALNSDLNLYADLMVSTTKTTELGAHRALTSALVSSANPVATSWTRLDGTIGRQNAIILPVGHPDNPTNGTATAQPVQLIYRFPDLGRNDINDLKSIRATVGLQGVIGEWDIDSALLYTRMDNKRTQEDRLRSSLLTAAIASGSYRFNGSPNSEAAIASVASDAVNEGESTILALDMRASRDLFKMQGGMAAVALGGEVRREELTSTPDANYQSGDYIGLVANGAKGSRNSVAAFGEFRLPLAKTLEAQTALRFEKYSDFGNATTGKLGFKWSVLPSTLALRGTVASGFRAPSITQIGDSFALSFHNSQTARVFDSLRCNSSDPAAPKSLANPSNVRDCNVLGYTAVPAAERSGSLATFVGANADLKPETSRSATAGLIFSPTKHVDLSLDYWYFERRNEIRAGLGADIMAMYNANPSANAHLVLRDPNPATWLPGVPNSGPILALMRRYDNFNFSKTSGLDYDLNVRFPVSELGKVKLKVTGTWTHRFDRKILSTSPTEYLVGTTTSDIPKSRNTATLSWERDAWGAWARVNHTDQVLRASGVTTSCLASTTAANKIRQTQTGCYLTEDFTHDLGFSYTGFKGWTIAGTVLNVGNTYGRTIDVPASFNHWDGGSAMLGRRYSLNVSYELK</sequence>
<feature type="chain" id="PRO_5037413333" evidence="12">
    <location>
        <begin position="23"/>
        <end position="987"/>
    </location>
</feature>
<keyword evidence="16" id="KW-1185">Reference proteome</keyword>
<keyword evidence="6 11" id="KW-0798">TonB box</keyword>
<evidence type="ECO:0000256" key="12">
    <source>
        <dbReference type="SAM" id="SignalP"/>
    </source>
</evidence>
<dbReference type="SUPFAM" id="SSF56935">
    <property type="entry name" value="Porins"/>
    <property type="match status" value="1"/>
</dbReference>
<evidence type="ECO:0000256" key="6">
    <source>
        <dbReference type="ARBA" id="ARBA00023077"/>
    </source>
</evidence>
<dbReference type="PROSITE" id="PS52016">
    <property type="entry name" value="TONB_DEPENDENT_REC_3"/>
    <property type="match status" value="1"/>
</dbReference>
<feature type="signal peptide" evidence="12">
    <location>
        <begin position="1"/>
        <end position="22"/>
    </location>
</feature>
<evidence type="ECO:0000256" key="7">
    <source>
        <dbReference type="ARBA" id="ARBA00023136"/>
    </source>
</evidence>
<evidence type="ECO:0000256" key="3">
    <source>
        <dbReference type="ARBA" id="ARBA00022448"/>
    </source>
</evidence>
<evidence type="ECO:0000256" key="2">
    <source>
        <dbReference type="ARBA" id="ARBA00009810"/>
    </source>
</evidence>
<keyword evidence="12" id="KW-0732">Signal</keyword>
<keyword evidence="7 10" id="KW-0472">Membrane</keyword>
<dbReference type="Gene3D" id="2.170.130.10">
    <property type="entry name" value="TonB-dependent receptor, plug domain"/>
    <property type="match status" value="1"/>
</dbReference>
<dbReference type="InterPro" id="IPR037066">
    <property type="entry name" value="Plug_dom_sf"/>
</dbReference>
<evidence type="ECO:0000259" key="13">
    <source>
        <dbReference type="Pfam" id="PF00593"/>
    </source>
</evidence>
<name>A0A931N9R4_9BURK</name>
<evidence type="ECO:0000313" key="15">
    <source>
        <dbReference type="EMBL" id="MBH9551643.1"/>
    </source>
</evidence>
<keyword evidence="9 10" id="KW-0998">Cell outer membrane</keyword>
<comment type="similarity">
    <text evidence="2 10 11">Belongs to the TonB-dependent receptor family.</text>
</comment>
<dbReference type="Pfam" id="PF07715">
    <property type="entry name" value="Plug"/>
    <property type="match status" value="1"/>
</dbReference>
<evidence type="ECO:0000313" key="16">
    <source>
        <dbReference type="Proteomes" id="UP000620139"/>
    </source>
</evidence>
<reference evidence="15" key="1">
    <citation type="submission" date="2020-12" db="EMBL/GenBank/DDBJ databases">
        <title>The genome sequence of Inhella sp. 4Y17.</title>
        <authorList>
            <person name="Liu Y."/>
        </authorList>
    </citation>
    <scope>NUCLEOTIDE SEQUENCE</scope>
    <source>
        <strain evidence="15">4Y10</strain>
    </source>
</reference>
<dbReference type="EMBL" id="JAEDAL010000001">
    <property type="protein sequence ID" value="MBH9551643.1"/>
    <property type="molecule type" value="Genomic_DNA"/>
</dbReference>
<gene>
    <name evidence="15" type="ORF">I7X43_02170</name>
</gene>
<dbReference type="Gene3D" id="2.40.170.20">
    <property type="entry name" value="TonB-dependent receptor, beta-barrel domain"/>
    <property type="match status" value="1"/>
</dbReference>
<evidence type="ECO:0000256" key="4">
    <source>
        <dbReference type="ARBA" id="ARBA00022452"/>
    </source>
</evidence>
<dbReference type="Proteomes" id="UP000620139">
    <property type="component" value="Unassembled WGS sequence"/>
</dbReference>
<dbReference type="Pfam" id="PF00593">
    <property type="entry name" value="TonB_dep_Rec_b-barrel"/>
    <property type="match status" value="1"/>
</dbReference>
<evidence type="ECO:0000256" key="10">
    <source>
        <dbReference type="PROSITE-ProRule" id="PRU01360"/>
    </source>
</evidence>
<evidence type="ECO:0000259" key="14">
    <source>
        <dbReference type="Pfam" id="PF07715"/>
    </source>
</evidence>
<protein>
    <submittedName>
        <fullName evidence="15">TonB-dependent receptor</fullName>
    </submittedName>
</protein>
<keyword evidence="3 10" id="KW-0813">Transport</keyword>
<keyword evidence="8 15" id="KW-0675">Receptor</keyword>
<keyword evidence="4 10" id="KW-1134">Transmembrane beta strand</keyword>
<dbReference type="GO" id="GO:0009279">
    <property type="term" value="C:cell outer membrane"/>
    <property type="evidence" value="ECO:0007669"/>
    <property type="project" value="UniProtKB-SubCell"/>
</dbReference>
<dbReference type="PANTHER" id="PTHR47234:SF2">
    <property type="entry name" value="TONB-DEPENDENT RECEPTOR"/>
    <property type="match status" value="1"/>
</dbReference>